<sequence length="125" mass="13507">MIAPPSKSNHKTVENVGHSSPSSAMVVLAFLRITKARNERNKEEITWPKRVITTTVTLAAAAAVPTSKMTIWVDCKNENSRLRNFSHKPAKTTSALISTSIPSSSSSSSSSSSQSSTTTTTKKKW</sequence>
<evidence type="ECO:0000313" key="2">
    <source>
        <dbReference type="EnsemblMetazoa" id="GAUT021922-PA"/>
    </source>
</evidence>
<dbReference type="AlphaFoldDB" id="A0A1A9V0N1"/>
<organism evidence="2 3">
    <name type="scientific">Glossina austeni</name>
    <name type="common">Savannah tsetse fly</name>
    <dbReference type="NCBI Taxonomy" id="7395"/>
    <lineage>
        <taxon>Eukaryota</taxon>
        <taxon>Metazoa</taxon>
        <taxon>Ecdysozoa</taxon>
        <taxon>Arthropoda</taxon>
        <taxon>Hexapoda</taxon>
        <taxon>Insecta</taxon>
        <taxon>Pterygota</taxon>
        <taxon>Neoptera</taxon>
        <taxon>Endopterygota</taxon>
        <taxon>Diptera</taxon>
        <taxon>Brachycera</taxon>
        <taxon>Muscomorpha</taxon>
        <taxon>Hippoboscoidea</taxon>
        <taxon>Glossinidae</taxon>
        <taxon>Glossina</taxon>
    </lineage>
</organism>
<reference evidence="2" key="1">
    <citation type="submission" date="2020-05" db="UniProtKB">
        <authorList>
            <consortium name="EnsemblMetazoa"/>
        </authorList>
    </citation>
    <scope>IDENTIFICATION</scope>
    <source>
        <strain evidence="2">TTRI</strain>
    </source>
</reference>
<feature type="region of interest" description="Disordered" evidence="1">
    <location>
        <begin position="84"/>
        <end position="125"/>
    </location>
</feature>
<dbReference type="VEuPathDB" id="VectorBase:GAUT021922"/>
<feature type="compositionally biased region" description="Low complexity" evidence="1">
    <location>
        <begin position="92"/>
        <end position="125"/>
    </location>
</feature>
<evidence type="ECO:0000313" key="3">
    <source>
        <dbReference type="Proteomes" id="UP000078200"/>
    </source>
</evidence>
<protein>
    <submittedName>
        <fullName evidence="2">Uncharacterized protein</fullName>
    </submittedName>
</protein>
<proteinExistence type="predicted"/>
<dbReference type="EnsemblMetazoa" id="GAUT021922-RA">
    <property type="protein sequence ID" value="GAUT021922-PA"/>
    <property type="gene ID" value="GAUT021922"/>
</dbReference>
<dbReference type="Proteomes" id="UP000078200">
    <property type="component" value="Unassembled WGS sequence"/>
</dbReference>
<name>A0A1A9V0N1_GLOAU</name>
<accession>A0A1A9V0N1</accession>
<evidence type="ECO:0000256" key="1">
    <source>
        <dbReference type="SAM" id="MobiDB-lite"/>
    </source>
</evidence>
<keyword evidence="3" id="KW-1185">Reference proteome</keyword>